<feature type="region of interest" description="Disordered" evidence="1">
    <location>
        <begin position="169"/>
        <end position="192"/>
    </location>
</feature>
<feature type="compositionally biased region" description="Basic and acidic residues" evidence="1">
    <location>
        <begin position="1"/>
        <end position="10"/>
    </location>
</feature>
<reference evidence="3" key="1">
    <citation type="submission" date="2022-11" db="UniProtKB">
        <authorList>
            <consortium name="WormBaseParasite"/>
        </authorList>
    </citation>
    <scope>IDENTIFICATION</scope>
</reference>
<accession>A0A915ELB6</accession>
<dbReference type="WBParaSite" id="jg7110">
    <property type="protein sequence ID" value="jg7110"/>
    <property type="gene ID" value="jg7110"/>
</dbReference>
<feature type="compositionally biased region" description="Basic and acidic residues" evidence="1">
    <location>
        <begin position="30"/>
        <end position="52"/>
    </location>
</feature>
<organism evidence="2 3">
    <name type="scientific">Ditylenchus dipsaci</name>
    <dbReference type="NCBI Taxonomy" id="166011"/>
    <lineage>
        <taxon>Eukaryota</taxon>
        <taxon>Metazoa</taxon>
        <taxon>Ecdysozoa</taxon>
        <taxon>Nematoda</taxon>
        <taxon>Chromadorea</taxon>
        <taxon>Rhabditida</taxon>
        <taxon>Tylenchina</taxon>
        <taxon>Tylenchomorpha</taxon>
        <taxon>Sphaerularioidea</taxon>
        <taxon>Anguinidae</taxon>
        <taxon>Anguininae</taxon>
        <taxon>Ditylenchus</taxon>
    </lineage>
</organism>
<feature type="compositionally biased region" description="Low complexity" evidence="1">
    <location>
        <begin position="174"/>
        <end position="183"/>
    </location>
</feature>
<evidence type="ECO:0000313" key="3">
    <source>
        <dbReference type="WBParaSite" id="jg7110"/>
    </source>
</evidence>
<name>A0A915ELB6_9BILA</name>
<keyword evidence="2" id="KW-1185">Reference proteome</keyword>
<feature type="region of interest" description="Disordered" evidence="1">
    <location>
        <begin position="1"/>
        <end position="66"/>
    </location>
</feature>
<dbReference type="Proteomes" id="UP000887574">
    <property type="component" value="Unplaced"/>
</dbReference>
<protein>
    <submittedName>
        <fullName evidence="3">Large ribosomal subunit protein mL50</fullName>
    </submittedName>
</protein>
<evidence type="ECO:0000313" key="2">
    <source>
        <dbReference type="Proteomes" id="UP000887574"/>
    </source>
</evidence>
<sequence>MSKMEMEALGKIEQIQDANRRSESINTLEYFKENPEAHGKREDGKYERRINDFDDDYNDSSGSNSLAQGLSVSQLEDMPGPSSTPVFLKPALPIKKPPKPSFMKGVHQEETKLRFPIMSAETQLQLKQLRTLSAKLDLKLRGDSMLSMNPSVVWRRYLHVSSAKHFWKPKAGASSSSSESVSVQQKEHHQKRLPQVLNEGASVVQMSELKSLSGVEAVEQMDSIRARGMSFLRSRNNYKVPPNVETVVKDAAVLAGINISCQDWQSTRMESLESKQEILSQLASLLKHQEPVSNITKYAEMARDEQIPANIAIREHADRFHPEDKHKVHGGITAFPGDDGIVLGLRNKRLIPEYSAKKEWYDFEDQSFDYSPPDKGMPWDPEVARKMDRYVTKKFFVNKVRSVS</sequence>
<dbReference type="AlphaFoldDB" id="A0A915ELB6"/>
<evidence type="ECO:0000256" key="1">
    <source>
        <dbReference type="SAM" id="MobiDB-lite"/>
    </source>
</evidence>
<proteinExistence type="predicted"/>